<protein>
    <submittedName>
        <fullName evidence="1">Uncharacterized protein</fullName>
    </submittedName>
</protein>
<accession>A0A3B0W9G3</accession>
<gene>
    <name evidence="1" type="ORF">MNBD_GAMMA07-2050</name>
</gene>
<evidence type="ECO:0000313" key="1">
    <source>
        <dbReference type="EMBL" id="VAW52578.1"/>
    </source>
</evidence>
<organism evidence="1">
    <name type="scientific">hydrothermal vent metagenome</name>
    <dbReference type="NCBI Taxonomy" id="652676"/>
    <lineage>
        <taxon>unclassified sequences</taxon>
        <taxon>metagenomes</taxon>
        <taxon>ecological metagenomes</taxon>
    </lineage>
</organism>
<dbReference type="AlphaFoldDB" id="A0A3B0W9G3"/>
<dbReference type="EMBL" id="UOFF01000001">
    <property type="protein sequence ID" value="VAW52578.1"/>
    <property type="molecule type" value="Genomic_DNA"/>
</dbReference>
<proteinExistence type="predicted"/>
<name>A0A3B0W9G3_9ZZZZ</name>
<sequence length="56" mass="6269">MKIVIGRTAVDRLTINGQKKGGIQFYTVKTAVFESVNVMLARNADDFLERFKGCDC</sequence>
<reference evidence="1" key="1">
    <citation type="submission" date="2018-06" db="EMBL/GenBank/DDBJ databases">
        <authorList>
            <person name="Zhirakovskaya E."/>
        </authorList>
    </citation>
    <scope>NUCLEOTIDE SEQUENCE</scope>
</reference>